<dbReference type="InterPro" id="IPR005064">
    <property type="entry name" value="BUG"/>
</dbReference>
<comment type="similarity">
    <text evidence="1">Belongs to the UPF0065 (bug) family.</text>
</comment>
<dbReference type="AlphaFoldDB" id="A0A212KFN5"/>
<dbReference type="CDD" id="cd07012">
    <property type="entry name" value="PBP2_Bug_TTT"/>
    <property type="match status" value="1"/>
</dbReference>
<dbReference type="InterPro" id="IPR042100">
    <property type="entry name" value="Bug_dom1"/>
</dbReference>
<reference evidence="3" key="1">
    <citation type="submission" date="2016-04" db="EMBL/GenBank/DDBJ databases">
        <authorList>
            <person name="Evans L.H."/>
            <person name="Alamgir A."/>
            <person name="Owens N."/>
            <person name="Weber N.D."/>
            <person name="Virtaneva K."/>
            <person name="Barbian K."/>
            <person name="Babar A."/>
            <person name="Rosenke K."/>
        </authorList>
    </citation>
    <scope>NUCLEOTIDE SEQUENCE</scope>
    <source>
        <strain evidence="3">86</strain>
    </source>
</reference>
<evidence type="ECO:0000313" key="3">
    <source>
        <dbReference type="EMBL" id="SBW10355.1"/>
    </source>
</evidence>
<evidence type="ECO:0000256" key="2">
    <source>
        <dbReference type="SAM" id="SignalP"/>
    </source>
</evidence>
<organism evidence="3">
    <name type="scientific">uncultured delta proteobacterium</name>
    <dbReference type="NCBI Taxonomy" id="34034"/>
    <lineage>
        <taxon>Bacteria</taxon>
        <taxon>Deltaproteobacteria</taxon>
        <taxon>environmental samples</taxon>
    </lineage>
</organism>
<evidence type="ECO:0000256" key="1">
    <source>
        <dbReference type="ARBA" id="ARBA00006987"/>
    </source>
</evidence>
<dbReference type="Gene3D" id="3.40.190.150">
    <property type="entry name" value="Bordetella uptake gene, domain 1"/>
    <property type="match status" value="1"/>
</dbReference>
<keyword evidence="2" id="KW-0732">Signal</keyword>
<dbReference type="SUPFAM" id="SSF53850">
    <property type="entry name" value="Periplasmic binding protein-like II"/>
    <property type="match status" value="1"/>
</dbReference>
<dbReference type="PIRSF" id="PIRSF017082">
    <property type="entry name" value="YflP"/>
    <property type="match status" value="1"/>
</dbReference>
<gene>
    <name evidence="3" type="ORF">KL86DPRO_60132</name>
</gene>
<dbReference type="Gene3D" id="3.40.190.10">
    <property type="entry name" value="Periplasmic binding protein-like II"/>
    <property type="match status" value="1"/>
</dbReference>
<sequence length="318" mass="34682">MKKLLPLLLILFLAMTGSPAGAATDYPARSVEIVVPFGAGGDTDFNARVLAKYLEKELGKAFIITNMAGGGGTIGAEEVQRSKADGYKLLVMHVQIFTNKAFGTVDWGYEAMDIVSAYGQGTGEIVMVRKDFPANNLKEMMAYLKKNPGKNFGCTPSGGSHYTGVVLNDNGAGLNIVTIGDTGERLVGLKNGTLDVIQSALPPARDYIQKGEFKIIGVTLSKRYPSYPDVPTLKEQGIDVSLDPTYTLYAPKGTPRDVLDKLDAAIKNIVLNNKEYAAEIDKAYKQVPFYMSGKDVKPLFEEFDKKFMSYSKLLREAY</sequence>
<dbReference type="Pfam" id="PF03401">
    <property type="entry name" value="TctC"/>
    <property type="match status" value="1"/>
</dbReference>
<feature type="signal peptide" evidence="2">
    <location>
        <begin position="1"/>
        <end position="22"/>
    </location>
</feature>
<proteinExistence type="inferred from homology"/>
<dbReference type="EMBL" id="FLUQ01000006">
    <property type="protein sequence ID" value="SBW10355.1"/>
    <property type="molecule type" value="Genomic_DNA"/>
</dbReference>
<accession>A0A212KFN5</accession>
<dbReference type="PANTHER" id="PTHR42928">
    <property type="entry name" value="TRICARBOXYLATE-BINDING PROTEIN"/>
    <property type="match status" value="1"/>
</dbReference>
<name>A0A212KFN5_9DELT</name>
<protein>
    <submittedName>
        <fullName evidence="3">Uncharacterized protein</fullName>
    </submittedName>
</protein>
<dbReference type="PANTHER" id="PTHR42928:SF5">
    <property type="entry name" value="BLR1237 PROTEIN"/>
    <property type="match status" value="1"/>
</dbReference>
<feature type="chain" id="PRO_5012103486" evidence="2">
    <location>
        <begin position="23"/>
        <end position="318"/>
    </location>
</feature>